<name>A0A4R6UX01_9ACTN</name>
<dbReference type="PANTHER" id="PTHR43543:SF1">
    <property type="entry name" value="MALONIC SEMIALDEHYDE REDUCTASE RUTE-RELATED"/>
    <property type="match status" value="1"/>
</dbReference>
<evidence type="ECO:0000313" key="7">
    <source>
        <dbReference type="Proteomes" id="UP000295281"/>
    </source>
</evidence>
<dbReference type="InterPro" id="IPR000415">
    <property type="entry name" value="Nitroreductase-like"/>
</dbReference>
<dbReference type="OrthoDB" id="9784375at2"/>
<keyword evidence="4" id="KW-0560">Oxidoreductase</keyword>
<evidence type="ECO:0000313" key="6">
    <source>
        <dbReference type="EMBL" id="TDQ51920.1"/>
    </source>
</evidence>
<dbReference type="EMBL" id="SNYN01000009">
    <property type="protein sequence ID" value="TDQ51920.1"/>
    <property type="molecule type" value="Genomic_DNA"/>
</dbReference>
<dbReference type="NCBIfam" id="NF003768">
    <property type="entry name" value="PRK05365.1"/>
    <property type="match status" value="1"/>
</dbReference>
<dbReference type="GO" id="GO:0016491">
    <property type="term" value="F:oxidoreductase activity"/>
    <property type="evidence" value="ECO:0007669"/>
    <property type="project" value="UniProtKB-KW"/>
</dbReference>
<feature type="domain" description="Nitroreductase" evidence="5">
    <location>
        <begin position="22"/>
        <end position="180"/>
    </location>
</feature>
<comment type="caution">
    <text evidence="6">The sequence shown here is derived from an EMBL/GenBank/DDBJ whole genome shotgun (WGS) entry which is preliminary data.</text>
</comment>
<dbReference type="InterPro" id="IPR023936">
    <property type="entry name" value="RutE-like"/>
</dbReference>
<dbReference type="AlphaFoldDB" id="A0A4R6UX01"/>
<sequence>MSSTPEPLELAKDAQDLLFRHARSANSFSAEPVTDEQVRAIHDLVKYAPTAMNTQPLRITLLRTRESRERLVRHMAEGNRAKTLSAPLTAILSADSDFHELAGRFFPVREQMVKDAFAGDADNRYSTARLNASLQVGYFILGVRAAGLAAGPMTGFDAAAVDAEFFPEGRYRSLVVVNIGRPGENPWFDRLPRLDYEDVVTQL</sequence>
<evidence type="ECO:0000256" key="1">
    <source>
        <dbReference type="ARBA" id="ARBA00022630"/>
    </source>
</evidence>
<protein>
    <submittedName>
        <fullName evidence="6">3-hydroxypropanoate dehydrogenase</fullName>
    </submittedName>
</protein>
<keyword evidence="2" id="KW-0288">FMN</keyword>
<evidence type="ECO:0000256" key="3">
    <source>
        <dbReference type="ARBA" id="ARBA00022857"/>
    </source>
</evidence>
<dbReference type="Gene3D" id="3.40.109.10">
    <property type="entry name" value="NADH Oxidase"/>
    <property type="match status" value="1"/>
</dbReference>
<keyword evidence="1" id="KW-0285">Flavoprotein</keyword>
<dbReference type="RefSeq" id="WP_133741848.1">
    <property type="nucleotide sequence ID" value="NZ_SNYN01000009.1"/>
</dbReference>
<keyword evidence="3" id="KW-0521">NADP</keyword>
<evidence type="ECO:0000259" key="5">
    <source>
        <dbReference type="Pfam" id="PF00881"/>
    </source>
</evidence>
<dbReference type="SUPFAM" id="SSF55469">
    <property type="entry name" value="FMN-dependent nitroreductase-like"/>
    <property type="match status" value="1"/>
</dbReference>
<dbReference type="PANTHER" id="PTHR43543">
    <property type="entry name" value="MALONIC SEMIALDEHYDE REDUCTASE RUTE-RELATED"/>
    <property type="match status" value="1"/>
</dbReference>
<gene>
    <name evidence="6" type="ORF">EV190_10930</name>
</gene>
<accession>A0A4R6UX01</accession>
<dbReference type="Pfam" id="PF00881">
    <property type="entry name" value="Nitroreductase"/>
    <property type="match status" value="1"/>
</dbReference>
<reference evidence="6 7" key="1">
    <citation type="submission" date="2019-03" db="EMBL/GenBank/DDBJ databases">
        <title>Genomic Encyclopedia of Type Strains, Phase IV (KMG-IV): sequencing the most valuable type-strain genomes for metagenomic binning, comparative biology and taxonomic classification.</title>
        <authorList>
            <person name="Goeker M."/>
        </authorList>
    </citation>
    <scope>NUCLEOTIDE SEQUENCE [LARGE SCALE GENOMIC DNA]</scope>
    <source>
        <strain evidence="6 7">DSM 46770</strain>
    </source>
</reference>
<dbReference type="InterPro" id="IPR029479">
    <property type="entry name" value="Nitroreductase"/>
</dbReference>
<dbReference type="CDD" id="cd02148">
    <property type="entry name" value="RutE-like"/>
    <property type="match status" value="1"/>
</dbReference>
<dbReference type="Proteomes" id="UP000295281">
    <property type="component" value="Unassembled WGS sequence"/>
</dbReference>
<proteinExistence type="predicted"/>
<organism evidence="6 7">
    <name type="scientific">Actinorugispora endophytica</name>
    <dbReference type="NCBI Taxonomy" id="1605990"/>
    <lineage>
        <taxon>Bacteria</taxon>
        <taxon>Bacillati</taxon>
        <taxon>Actinomycetota</taxon>
        <taxon>Actinomycetes</taxon>
        <taxon>Streptosporangiales</taxon>
        <taxon>Nocardiopsidaceae</taxon>
        <taxon>Actinorugispora</taxon>
    </lineage>
</organism>
<dbReference type="InterPro" id="IPR050461">
    <property type="entry name" value="Nitroreductase_HadB/RutE"/>
</dbReference>
<evidence type="ECO:0000256" key="2">
    <source>
        <dbReference type="ARBA" id="ARBA00022643"/>
    </source>
</evidence>
<evidence type="ECO:0000256" key="4">
    <source>
        <dbReference type="ARBA" id="ARBA00023002"/>
    </source>
</evidence>
<keyword evidence="7" id="KW-1185">Reference proteome</keyword>